<dbReference type="Proteomes" id="UP001501469">
    <property type="component" value="Unassembled WGS sequence"/>
</dbReference>
<proteinExistence type="predicted"/>
<evidence type="ECO:0000313" key="1">
    <source>
        <dbReference type="EMBL" id="GAA4047125.1"/>
    </source>
</evidence>
<gene>
    <name evidence="1" type="ORF">GCM10022409_36510</name>
</gene>
<accession>A0ABP7UM53</accession>
<name>A0ABP7UM53_9BACT</name>
<reference evidence="2" key="1">
    <citation type="journal article" date="2019" name="Int. J. Syst. Evol. Microbiol.">
        <title>The Global Catalogue of Microorganisms (GCM) 10K type strain sequencing project: providing services to taxonomists for standard genome sequencing and annotation.</title>
        <authorList>
            <consortium name="The Broad Institute Genomics Platform"/>
            <consortium name="The Broad Institute Genome Sequencing Center for Infectious Disease"/>
            <person name="Wu L."/>
            <person name="Ma J."/>
        </authorList>
    </citation>
    <scope>NUCLEOTIDE SEQUENCE [LARGE SCALE GENOMIC DNA]</scope>
    <source>
        <strain evidence="2">JCM 17225</strain>
    </source>
</reference>
<dbReference type="EMBL" id="BAABDK010000029">
    <property type="protein sequence ID" value="GAA4047125.1"/>
    <property type="molecule type" value="Genomic_DNA"/>
</dbReference>
<protein>
    <recommendedName>
        <fullName evidence="3">SPOR domain-containing protein</fullName>
    </recommendedName>
</protein>
<evidence type="ECO:0008006" key="3">
    <source>
        <dbReference type="Google" id="ProtNLM"/>
    </source>
</evidence>
<keyword evidence="2" id="KW-1185">Reference proteome</keyword>
<sequence length="169" mass="18283">MVAWLRGSFFHLLRYSLMARIIVGLFISASEAEFAAAQVQATGFAPDSINIATQETLQAQNLPAQEAPTDSLHAGITRFFTGLFSSSQLDDANAYIAATGPDYAVVTVETTTPEEAETARTILDRNGAVDVYKQRPLTPTTDTSDIDLEGDLSRVRDDDELDANGLTTH</sequence>
<organism evidence="1 2">
    <name type="scientific">Hymenobacter glaciei</name>
    <dbReference type="NCBI Taxonomy" id="877209"/>
    <lineage>
        <taxon>Bacteria</taxon>
        <taxon>Pseudomonadati</taxon>
        <taxon>Bacteroidota</taxon>
        <taxon>Cytophagia</taxon>
        <taxon>Cytophagales</taxon>
        <taxon>Hymenobacteraceae</taxon>
        <taxon>Hymenobacter</taxon>
    </lineage>
</organism>
<evidence type="ECO:0000313" key="2">
    <source>
        <dbReference type="Proteomes" id="UP001501469"/>
    </source>
</evidence>
<comment type="caution">
    <text evidence="1">The sequence shown here is derived from an EMBL/GenBank/DDBJ whole genome shotgun (WGS) entry which is preliminary data.</text>
</comment>